<keyword evidence="1" id="KW-0812">Transmembrane</keyword>
<dbReference type="EMBL" id="AHHH01000117">
    <property type="protein sequence ID" value="ESU41635.1"/>
    <property type="molecule type" value="Genomic_DNA"/>
</dbReference>
<reference evidence="3" key="1">
    <citation type="submission" date="2012-02" db="EMBL/GenBank/DDBJ databases">
        <title>Genome sequencing of Giardia lamblia Genotypes A2 and B isolates (DH and GS) and comparative analysis with the genomes of Genotypes A1 and E (WB and Pig).</title>
        <authorList>
            <person name="Adam R."/>
            <person name="Dahlstrom E."/>
            <person name="Martens C."/>
            <person name="Bruno D."/>
            <person name="Barbian K."/>
            <person name="Porcella S.F."/>
            <person name="Nash T."/>
        </authorList>
    </citation>
    <scope>NUCLEOTIDE SEQUENCE</scope>
    <source>
        <strain evidence="3">GS</strain>
    </source>
</reference>
<dbReference type="Pfam" id="PF03302">
    <property type="entry name" value="VSP"/>
    <property type="match status" value="1"/>
</dbReference>
<dbReference type="Proteomes" id="UP000018040">
    <property type="component" value="Unassembled WGS sequence"/>
</dbReference>
<dbReference type="SMART" id="SM00261">
    <property type="entry name" value="FU"/>
    <property type="match status" value="3"/>
</dbReference>
<feature type="non-terminal residue" evidence="2">
    <location>
        <position position="1"/>
    </location>
</feature>
<name>V6TXA3_GIAIN</name>
<keyword evidence="1" id="KW-0472">Membrane</keyword>
<evidence type="ECO:0000313" key="2">
    <source>
        <dbReference type="EMBL" id="ESU41635.1"/>
    </source>
</evidence>
<reference evidence="2 3" key="2">
    <citation type="journal article" date="2013" name="Genome Biol. Evol.">
        <title>Genome sequencing of Giardia lamblia genotypes A2 and B isolates (DH and GS) and comparative analysis with the genomes of genotypes A1 and E (WB and Pig).</title>
        <authorList>
            <person name="Adam R.D."/>
            <person name="Dahlstrom E.W."/>
            <person name="Martens C.A."/>
            <person name="Bruno D.P."/>
            <person name="Barbian K.D."/>
            <person name="Ricklefs S.M."/>
            <person name="Hernandez M.M."/>
            <person name="Narla N.P."/>
            <person name="Patel R.B."/>
            <person name="Porcella S.F."/>
            <person name="Nash T.E."/>
        </authorList>
    </citation>
    <scope>NUCLEOTIDE SEQUENCE [LARGE SCALE GENOMIC DNA]</scope>
    <source>
        <strain evidence="2 3">GS</strain>
    </source>
</reference>
<evidence type="ECO:0000256" key="1">
    <source>
        <dbReference type="SAM" id="Phobius"/>
    </source>
</evidence>
<dbReference type="InterPro" id="IPR009030">
    <property type="entry name" value="Growth_fac_rcpt_cys_sf"/>
</dbReference>
<protein>
    <submittedName>
        <fullName evidence="2">Variant-specific surface protein</fullName>
    </submittedName>
</protein>
<dbReference type="SUPFAM" id="SSF57184">
    <property type="entry name" value="Growth factor receptor domain"/>
    <property type="match status" value="1"/>
</dbReference>
<evidence type="ECO:0000313" key="3">
    <source>
        <dbReference type="Proteomes" id="UP000018040"/>
    </source>
</evidence>
<dbReference type="InterPro" id="IPR052798">
    <property type="entry name" value="Giardia_VSA"/>
</dbReference>
<dbReference type="PANTHER" id="PTHR23275">
    <property type="entry name" value="CABRIOLET.-RELATED"/>
    <property type="match status" value="1"/>
</dbReference>
<dbReference type="InterPro" id="IPR006212">
    <property type="entry name" value="Furin_repeat"/>
</dbReference>
<gene>
    <name evidence="2" type="ORF">GSB_152818</name>
</gene>
<sequence length="224" mass="22943">YFGATCTACTDQNCATCDGGAGKCTKCKATVDNKYLKKGDTVDANTCVSASACTTGVLYYTDDTDTTESGKTCKKCSESVTNCEQCTAPGEGKTKPTCTKCSSSNYLKTVDGTTTCVAKGDCKDDFFPVDDGSKGNKCLSCGDTDAGIPNCAKCNPPTGNAKPICTACVSGYTLDSQTNTCVSSSANRNALSTGAIAGISVAAVVVVGGLVGFLCWWFICRGKA</sequence>
<dbReference type="InterPro" id="IPR005127">
    <property type="entry name" value="Giardia_VSP"/>
</dbReference>
<comment type="caution">
    <text evidence="2">The sequence shown here is derived from an EMBL/GenBank/DDBJ whole genome shotgun (WGS) entry which is preliminary data.</text>
</comment>
<accession>V6TXA3</accession>
<dbReference type="AlphaFoldDB" id="V6TXA3"/>
<dbReference type="Gene3D" id="2.10.220.10">
    <property type="entry name" value="Hormone Receptor, Insulin-like Growth Factor Receptor 1, Chain A, domain 2"/>
    <property type="match status" value="1"/>
</dbReference>
<organism evidence="2 3">
    <name type="scientific">Giardia intestinalis</name>
    <name type="common">Giardia lamblia</name>
    <dbReference type="NCBI Taxonomy" id="5741"/>
    <lineage>
        <taxon>Eukaryota</taxon>
        <taxon>Metamonada</taxon>
        <taxon>Diplomonadida</taxon>
        <taxon>Hexamitidae</taxon>
        <taxon>Giardiinae</taxon>
        <taxon>Giardia</taxon>
    </lineage>
</organism>
<proteinExistence type="predicted"/>
<feature type="transmembrane region" description="Helical" evidence="1">
    <location>
        <begin position="195"/>
        <end position="219"/>
    </location>
</feature>
<dbReference type="VEuPathDB" id="GiardiaDB:QR46_3514"/>
<keyword evidence="1" id="KW-1133">Transmembrane helix</keyword>
<dbReference type="PANTHER" id="PTHR23275:SF100">
    <property type="entry name" value="EGF-LIKE DOMAIN-CONTAINING PROTEIN"/>
    <property type="match status" value="1"/>
</dbReference>